<reference evidence="1 2" key="1">
    <citation type="submission" date="2023-11" db="EMBL/GenBank/DDBJ databases">
        <authorList>
            <person name="Hedman E."/>
            <person name="Englund M."/>
            <person name="Stromberg M."/>
            <person name="Nyberg Akerstrom W."/>
            <person name="Nylinder S."/>
            <person name="Jareborg N."/>
            <person name="Kallberg Y."/>
            <person name="Kronander E."/>
        </authorList>
    </citation>
    <scope>NUCLEOTIDE SEQUENCE [LARGE SCALE GENOMIC DNA]</scope>
</reference>
<name>A0AAV1M3D6_9NEOP</name>
<gene>
    <name evidence="1" type="ORF">PARMNEM_LOCUS20726</name>
</gene>
<organism evidence="1 2">
    <name type="scientific">Parnassius mnemosyne</name>
    <name type="common">clouded apollo</name>
    <dbReference type="NCBI Taxonomy" id="213953"/>
    <lineage>
        <taxon>Eukaryota</taxon>
        <taxon>Metazoa</taxon>
        <taxon>Ecdysozoa</taxon>
        <taxon>Arthropoda</taxon>
        <taxon>Hexapoda</taxon>
        <taxon>Insecta</taxon>
        <taxon>Pterygota</taxon>
        <taxon>Neoptera</taxon>
        <taxon>Endopterygota</taxon>
        <taxon>Lepidoptera</taxon>
        <taxon>Glossata</taxon>
        <taxon>Ditrysia</taxon>
        <taxon>Papilionoidea</taxon>
        <taxon>Papilionidae</taxon>
        <taxon>Parnassiinae</taxon>
        <taxon>Parnassini</taxon>
        <taxon>Parnassius</taxon>
        <taxon>Driopa</taxon>
    </lineage>
</organism>
<keyword evidence="2" id="KW-1185">Reference proteome</keyword>
<accession>A0AAV1M3D6</accession>
<comment type="caution">
    <text evidence="1">The sequence shown here is derived from an EMBL/GenBank/DDBJ whole genome shotgun (WGS) entry which is preliminary data.</text>
</comment>
<proteinExistence type="predicted"/>
<dbReference type="EMBL" id="CAVLGL010000137">
    <property type="protein sequence ID" value="CAK1602198.1"/>
    <property type="molecule type" value="Genomic_DNA"/>
</dbReference>
<sequence length="201" mass="23951">MYLNWKKEIKALESTISSACYALRSLREEVTLEQLKMVYFALVESKLRYSIIFWGNSYKYNIKAAFVLQKRAIRTMLRIPQIESCKEHFRNLGILTVPSLYILVSLTHLVKNFHKYETYEERKKRDMTRRKDLKISITPTLNVVRHSTRYQAIGLFNSLPTSFKTIYCHHKFQNKLKSLLIKKSYYSVDDYLNDKDKLNQC</sequence>
<dbReference type="AlphaFoldDB" id="A0AAV1M3D6"/>
<evidence type="ECO:0000313" key="1">
    <source>
        <dbReference type="EMBL" id="CAK1602198.1"/>
    </source>
</evidence>
<evidence type="ECO:0000313" key="2">
    <source>
        <dbReference type="Proteomes" id="UP001314205"/>
    </source>
</evidence>
<protein>
    <recommendedName>
        <fullName evidence="3">Reverse transcriptase N-terminal domain-containing protein</fullName>
    </recommendedName>
</protein>
<evidence type="ECO:0008006" key="3">
    <source>
        <dbReference type="Google" id="ProtNLM"/>
    </source>
</evidence>
<dbReference type="Proteomes" id="UP001314205">
    <property type="component" value="Unassembled WGS sequence"/>
</dbReference>